<evidence type="ECO:0000313" key="2">
    <source>
        <dbReference type="EMBL" id="MFL9879232.1"/>
    </source>
</evidence>
<protein>
    <recommendedName>
        <fullName evidence="4">PsiF repeat-containing protein</fullName>
    </recommendedName>
</protein>
<name>A0ABW8Z841_9BURK</name>
<keyword evidence="1" id="KW-0732">Signal</keyword>
<feature type="chain" id="PRO_5046599352" description="PsiF repeat-containing protein" evidence="1">
    <location>
        <begin position="43"/>
        <end position="150"/>
    </location>
</feature>
<feature type="signal peptide" evidence="1">
    <location>
        <begin position="1"/>
        <end position="42"/>
    </location>
</feature>
<comment type="caution">
    <text evidence="2">The sequence shown here is derived from an EMBL/GenBank/DDBJ whole genome shotgun (WGS) entry which is preliminary data.</text>
</comment>
<proteinExistence type="predicted"/>
<organism evidence="2 3">
    <name type="scientific">Herbaspirillum rhizosphaerae</name>
    <dbReference type="NCBI Taxonomy" id="346179"/>
    <lineage>
        <taxon>Bacteria</taxon>
        <taxon>Pseudomonadati</taxon>
        <taxon>Pseudomonadota</taxon>
        <taxon>Betaproteobacteria</taxon>
        <taxon>Burkholderiales</taxon>
        <taxon>Oxalobacteraceae</taxon>
        <taxon>Herbaspirillum</taxon>
    </lineage>
</organism>
<dbReference type="EMBL" id="JAQQFR010000007">
    <property type="protein sequence ID" value="MFL9879232.1"/>
    <property type="molecule type" value="Genomic_DNA"/>
</dbReference>
<evidence type="ECO:0000256" key="1">
    <source>
        <dbReference type="SAM" id="SignalP"/>
    </source>
</evidence>
<dbReference type="Proteomes" id="UP001629214">
    <property type="component" value="Unassembled WGS sequence"/>
</dbReference>
<evidence type="ECO:0000313" key="3">
    <source>
        <dbReference type="Proteomes" id="UP001629214"/>
    </source>
</evidence>
<evidence type="ECO:0008006" key="4">
    <source>
        <dbReference type="Google" id="ProtNLM"/>
    </source>
</evidence>
<gene>
    <name evidence="2" type="ORF">PQR63_12605</name>
</gene>
<reference evidence="2 3" key="1">
    <citation type="journal article" date="2024" name="Chem. Sci.">
        <title>Discovery of megapolipeptins by genome mining of a Burkholderiales bacteria collection.</title>
        <authorList>
            <person name="Paulo B.S."/>
            <person name="Recchia M.J.J."/>
            <person name="Lee S."/>
            <person name="Fergusson C.H."/>
            <person name="Romanowski S.B."/>
            <person name="Hernandez A."/>
            <person name="Krull N."/>
            <person name="Liu D.Y."/>
            <person name="Cavanagh H."/>
            <person name="Bos A."/>
            <person name="Gray C.A."/>
            <person name="Murphy B.T."/>
            <person name="Linington R.G."/>
            <person name="Eustaquio A.S."/>
        </authorList>
    </citation>
    <scope>NUCLEOTIDE SEQUENCE [LARGE SCALE GENOMIC DNA]</scope>
    <source>
        <strain evidence="2 3">RL21-008-BIB-B</strain>
    </source>
</reference>
<sequence>MTFPHQNIIQSTKPLAHLALRKTATMLSVAAAGLLVAGAAFAAGASGKSNAELDAQYQREKAVCTSGQSNQDKATCLREAGAAYQQAKQGSLQTNQSQQYSRNAIERCKSLPTQDQADCQRRIDNPSEVDGNALSGGILRKEVTIVPASQ</sequence>
<accession>A0ABW8Z841</accession>
<keyword evidence="3" id="KW-1185">Reference proteome</keyword>
<dbReference type="RefSeq" id="WP_408168234.1">
    <property type="nucleotide sequence ID" value="NZ_JAQQFR010000007.1"/>
</dbReference>